<keyword evidence="2 5" id="KW-0812">Transmembrane</keyword>
<dbReference type="STRING" id="1157490.EL26_00645"/>
<keyword evidence="4 5" id="KW-0472">Membrane</keyword>
<feature type="transmembrane region" description="Helical" evidence="5">
    <location>
        <begin position="367"/>
        <end position="387"/>
    </location>
</feature>
<dbReference type="AlphaFoldDB" id="A0A074LYL7"/>
<evidence type="ECO:0000256" key="4">
    <source>
        <dbReference type="ARBA" id="ARBA00023136"/>
    </source>
</evidence>
<evidence type="ECO:0000256" key="3">
    <source>
        <dbReference type="ARBA" id="ARBA00022989"/>
    </source>
</evidence>
<evidence type="ECO:0000256" key="1">
    <source>
        <dbReference type="ARBA" id="ARBA00004141"/>
    </source>
</evidence>
<dbReference type="GO" id="GO:0016020">
    <property type="term" value="C:membrane"/>
    <property type="evidence" value="ECO:0007669"/>
    <property type="project" value="UniProtKB-SubCell"/>
</dbReference>
<accession>A0A074LYL7</accession>
<comment type="subcellular location">
    <subcellularLocation>
        <location evidence="1">Membrane</location>
        <topology evidence="1">Multi-pass membrane protein</topology>
    </subcellularLocation>
</comment>
<feature type="transmembrane region" description="Helical" evidence="5">
    <location>
        <begin position="279"/>
        <end position="296"/>
    </location>
</feature>
<evidence type="ECO:0000259" key="6">
    <source>
        <dbReference type="Pfam" id="PF12698"/>
    </source>
</evidence>
<keyword evidence="3 5" id="KW-1133">Transmembrane helix</keyword>
<dbReference type="Proteomes" id="UP000027931">
    <property type="component" value="Unassembled WGS sequence"/>
</dbReference>
<feature type="transmembrane region" description="Helical" evidence="5">
    <location>
        <begin position="12"/>
        <end position="33"/>
    </location>
</feature>
<dbReference type="Pfam" id="PF12698">
    <property type="entry name" value="ABC2_membrane_3"/>
    <property type="match status" value="1"/>
</dbReference>
<gene>
    <name evidence="7" type="ORF">EL26_00645</name>
</gene>
<dbReference type="InterPro" id="IPR013525">
    <property type="entry name" value="ABC2_TM"/>
</dbReference>
<evidence type="ECO:0000256" key="2">
    <source>
        <dbReference type="ARBA" id="ARBA00022692"/>
    </source>
</evidence>
<reference evidence="7 8" key="1">
    <citation type="journal article" date="2013" name="Int. J. Syst. Evol. Microbiol.">
        <title>Tumebacillus flagellatus sp. nov., an alpha-amylase/pullulanase-producing bacterium isolated from cassava wastewater.</title>
        <authorList>
            <person name="Wang Q."/>
            <person name="Xie N."/>
            <person name="Qin Y."/>
            <person name="Shen N."/>
            <person name="Zhu J."/>
            <person name="Mi H."/>
            <person name="Huang R."/>
        </authorList>
    </citation>
    <scope>NUCLEOTIDE SEQUENCE [LARGE SCALE GENOMIC DNA]</scope>
    <source>
        <strain evidence="7 8">GST4</strain>
    </source>
</reference>
<name>A0A074LYL7_9BACL</name>
<feature type="transmembrane region" description="Helical" evidence="5">
    <location>
        <begin position="210"/>
        <end position="231"/>
    </location>
</feature>
<evidence type="ECO:0000313" key="8">
    <source>
        <dbReference type="Proteomes" id="UP000027931"/>
    </source>
</evidence>
<feature type="domain" description="ABC-2 type transporter transmembrane" evidence="6">
    <location>
        <begin position="15"/>
        <end position="383"/>
    </location>
</feature>
<sequence length="402" mass="42459">MTNAGKMLRNKTVWLGMILVLIVILILGLAQIGSSSNPAPKNMPVALVVLDQGAQLPNGQTLNIGKLILDNVTKPPADGEEPPLKWEVLQDVNQATSGLDEEKYYATLVLPADLSRNVASLFSPQPQAAEIQVSINQGMNATGANLVSQIVSKIGEGVNANLRTQMLGNLKAQGDKLNTAQAAALAAPISFKIDNVNPVPSHSANGNAPVAFTVLAWFGAIVTSVLLMLASNKARSTGRLGNVGVIVTQLVLGLLYAGAAAGSTLLLAKGMLGMTIPDAGAFFWTFALISYCFFLMQSCLLNWLGMAGMPLLVLVFFFGSPILALPPQMLPSFSHDWLYSWIPLHFGADVLRDLLYFGKGLNTGSPLTVLTVTAGIALVLSLLSAVVKSYGGKVEVQQNTHA</sequence>
<dbReference type="RefSeq" id="WP_038083314.1">
    <property type="nucleotide sequence ID" value="NZ_JMIR01000001.1"/>
</dbReference>
<dbReference type="eggNOG" id="COG1511">
    <property type="taxonomic scope" value="Bacteria"/>
</dbReference>
<dbReference type="Gene3D" id="3.40.1710.10">
    <property type="entry name" value="abc type-2 transporter like domain"/>
    <property type="match status" value="1"/>
</dbReference>
<proteinExistence type="predicted"/>
<dbReference type="EMBL" id="JMIR01000001">
    <property type="protein sequence ID" value="KEO85103.1"/>
    <property type="molecule type" value="Genomic_DNA"/>
</dbReference>
<keyword evidence="8" id="KW-1185">Reference proteome</keyword>
<feature type="transmembrane region" description="Helical" evidence="5">
    <location>
        <begin position="243"/>
        <end position="267"/>
    </location>
</feature>
<evidence type="ECO:0000256" key="5">
    <source>
        <dbReference type="SAM" id="Phobius"/>
    </source>
</evidence>
<dbReference type="PANTHER" id="PTHR43077">
    <property type="entry name" value="TRANSPORT PERMEASE YVFS-RELATED"/>
    <property type="match status" value="1"/>
</dbReference>
<comment type="caution">
    <text evidence="7">The sequence shown here is derived from an EMBL/GenBank/DDBJ whole genome shotgun (WGS) entry which is preliminary data.</text>
</comment>
<dbReference type="InterPro" id="IPR051328">
    <property type="entry name" value="T7SS_ABC-Transporter"/>
</dbReference>
<organism evidence="7 8">
    <name type="scientific">Tumebacillus flagellatus</name>
    <dbReference type="NCBI Taxonomy" id="1157490"/>
    <lineage>
        <taxon>Bacteria</taxon>
        <taxon>Bacillati</taxon>
        <taxon>Bacillota</taxon>
        <taxon>Bacilli</taxon>
        <taxon>Bacillales</taxon>
        <taxon>Alicyclobacillaceae</taxon>
        <taxon>Tumebacillus</taxon>
    </lineage>
</organism>
<evidence type="ECO:0000313" key="7">
    <source>
        <dbReference type="EMBL" id="KEO85103.1"/>
    </source>
</evidence>
<protein>
    <recommendedName>
        <fullName evidence="6">ABC-2 type transporter transmembrane domain-containing protein</fullName>
    </recommendedName>
</protein>
<dbReference type="PANTHER" id="PTHR43077:SF5">
    <property type="entry name" value="PHAGE INFECTION PROTEIN"/>
    <property type="match status" value="1"/>
</dbReference>
<feature type="transmembrane region" description="Helical" evidence="5">
    <location>
        <begin position="303"/>
        <end position="325"/>
    </location>
</feature>
<dbReference type="OrthoDB" id="2406134at2"/>
<dbReference type="GO" id="GO:0140359">
    <property type="term" value="F:ABC-type transporter activity"/>
    <property type="evidence" value="ECO:0007669"/>
    <property type="project" value="InterPro"/>
</dbReference>